<dbReference type="InterPro" id="IPR001759">
    <property type="entry name" value="PTX_dom"/>
</dbReference>
<feature type="compositionally biased region" description="Polar residues" evidence="7">
    <location>
        <begin position="189"/>
        <end position="199"/>
    </location>
</feature>
<feature type="compositionally biased region" description="Polar residues" evidence="7">
    <location>
        <begin position="150"/>
        <end position="164"/>
    </location>
</feature>
<comment type="cofactor">
    <cofactor evidence="1">
        <name>Ca(2+)</name>
        <dbReference type="ChEBI" id="CHEBI:29108"/>
    </cofactor>
</comment>
<protein>
    <submittedName>
        <fullName evidence="9">Pentraxin 4, long</fullName>
    </submittedName>
</protein>
<reference evidence="9" key="3">
    <citation type="submission" date="2025-09" db="UniProtKB">
        <authorList>
            <consortium name="Ensembl"/>
        </authorList>
    </citation>
    <scope>IDENTIFICATION</scope>
</reference>
<dbReference type="InterPro" id="IPR051360">
    <property type="entry name" value="Neuronal_Pentraxin_Related"/>
</dbReference>
<feature type="region of interest" description="Disordered" evidence="7">
    <location>
        <begin position="150"/>
        <end position="211"/>
    </location>
</feature>
<dbReference type="AlphaFoldDB" id="A0AAY4D151"/>
<dbReference type="Ensembl" id="ENSDCDT00010049026.1">
    <property type="protein sequence ID" value="ENSDCDP00010039255.1"/>
    <property type="gene ID" value="ENSDCDG00010025315.1"/>
</dbReference>
<dbReference type="InterPro" id="IPR013320">
    <property type="entry name" value="ConA-like_dom_sf"/>
</dbReference>
<keyword evidence="5" id="KW-0325">Glycoprotein</keyword>
<sequence length="442" mass="49566">LAFSTTLGHLQSTVDKISYSIDTHFRLLTQQYDSLSRDLSDFKASTDAVLSSVESWNLKLQKKIKKLDMRATSLERALRATRVSHRLVHEQKVALSNLTHDLHEHRNHAASVKAHQAEVRDGMRSLQSALVKQQIQLNQLEDRMKSLVQPSGLHSRSFSQNPLQGMQHVTKPQPKPSKKGRMQKRLPSPRQTVFQTESHSQSKEVATEDTELPVRHKIPQLPLPQRAATICNVNSMLLFPSTSTENYATFRKGFTTSLHEISICTWLRVDVGYMGTLLSYATADSDNKLVLYGRNISSAGSVDFVIGDPVYRELPIDNILDNRWHHMCIIWSSIEGQYWQYTDRRITSTGSRFQKGYEIPPGGTLILGQEQDSVGGDFDEAEAFVGRVAGFAIWTRVLSPGEVSWIATGKGLPRGTVITLDDVDQVKGSVKRISCGCLEHCT</sequence>
<proteinExistence type="predicted"/>
<dbReference type="GeneTree" id="ENSGT01060000248575"/>
<keyword evidence="3" id="KW-0106">Calcium</keyword>
<dbReference type="PANTHER" id="PTHR19277:SF122">
    <property type="entry name" value="PENTRAXIN-4"/>
    <property type="match status" value="1"/>
</dbReference>
<feature type="domain" description="Pentraxin (PTX)" evidence="8">
    <location>
        <begin position="233"/>
        <end position="437"/>
    </location>
</feature>
<evidence type="ECO:0000256" key="2">
    <source>
        <dbReference type="ARBA" id="ARBA00022723"/>
    </source>
</evidence>
<comment type="caution">
    <text evidence="6">Lacks conserved residue(s) required for the propagation of feature annotation.</text>
</comment>
<evidence type="ECO:0000259" key="8">
    <source>
        <dbReference type="PROSITE" id="PS51828"/>
    </source>
</evidence>
<dbReference type="PRINTS" id="PR00895">
    <property type="entry name" value="PENTAXIN"/>
</dbReference>
<reference evidence="9" key="2">
    <citation type="submission" date="2025-08" db="UniProtKB">
        <authorList>
            <consortium name="Ensembl"/>
        </authorList>
    </citation>
    <scope>IDENTIFICATION</scope>
</reference>
<evidence type="ECO:0000256" key="5">
    <source>
        <dbReference type="ARBA" id="ARBA00023180"/>
    </source>
</evidence>
<evidence type="ECO:0000313" key="9">
    <source>
        <dbReference type="Ensembl" id="ENSDCDP00010039255.1"/>
    </source>
</evidence>
<dbReference type="SUPFAM" id="SSF49899">
    <property type="entry name" value="Concanavalin A-like lectins/glucanases"/>
    <property type="match status" value="1"/>
</dbReference>
<evidence type="ECO:0000256" key="6">
    <source>
        <dbReference type="PROSITE-ProRule" id="PRU01172"/>
    </source>
</evidence>
<dbReference type="PANTHER" id="PTHR19277">
    <property type="entry name" value="PENTRAXIN"/>
    <property type="match status" value="1"/>
</dbReference>
<keyword evidence="2" id="KW-0479">Metal-binding</keyword>
<name>A0AAY4D151_9TELE</name>
<evidence type="ECO:0000256" key="3">
    <source>
        <dbReference type="ARBA" id="ARBA00022837"/>
    </source>
</evidence>
<evidence type="ECO:0000256" key="7">
    <source>
        <dbReference type="SAM" id="MobiDB-lite"/>
    </source>
</evidence>
<dbReference type="Proteomes" id="UP000694580">
    <property type="component" value="Chromosome 7"/>
</dbReference>
<evidence type="ECO:0000256" key="1">
    <source>
        <dbReference type="ARBA" id="ARBA00001913"/>
    </source>
</evidence>
<dbReference type="SMART" id="SM00159">
    <property type="entry name" value="PTX"/>
    <property type="match status" value="1"/>
</dbReference>
<dbReference type="GO" id="GO:0046872">
    <property type="term" value="F:metal ion binding"/>
    <property type="evidence" value="ECO:0007669"/>
    <property type="project" value="UniProtKB-KW"/>
</dbReference>
<accession>A0AAY4D151</accession>
<dbReference type="Pfam" id="PF00354">
    <property type="entry name" value="Pentaxin"/>
    <property type="match status" value="1"/>
</dbReference>
<dbReference type="Gene3D" id="2.60.120.200">
    <property type="match status" value="1"/>
</dbReference>
<evidence type="ECO:0000256" key="4">
    <source>
        <dbReference type="ARBA" id="ARBA00023157"/>
    </source>
</evidence>
<dbReference type="PROSITE" id="PS51828">
    <property type="entry name" value="PTX_2"/>
    <property type="match status" value="1"/>
</dbReference>
<evidence type="ECO:0000313" key="10">
    <source>
        <dbReference type="Proteomes" id="UP000694580"/>
    </source>
</evidence>
<organism evidence="9 10">
    <name type="scientific">Denticeps clupeoides</name>
    <name type="common">denticle herring</name>
    <dbReference type="NCBI Taxonomy" id="299321"/>
    <lineage>
        <taxon>Eukaryota</taxon>
        <taxon>Metazoa</taxon>
        <taxon>Chordata</taxon>
        <taxon>Craniata</taxon>
        <taxon>Vertebrata</taxon>
        <taxon>Euteleostomi</taxon>
        <taxon>Actinopterygii</taxon>
        <taxon>Neopterygii</taxon>
        <taxon>Teleostei</taxon>
        <taxon>Clupei</taxon>
        <taxon>Clupeiformes</taxon>
        <taxon>Denticipitoidei</taxon>
        <taxon>Denticipitidae</taxon>
        <taxon>Denticeps</taxon>
    </lineage>
</organism>
<keyword evidence="4" id="KW-1015">Disulfide bond</keyword>
<keyword evidence="10" id="KW-1185">Reference proteome</keyword>
<reference evidence="9 10" key="1">
    <citation type="submission" date="2020-06" db="EMBL/GenBank/DDBJ databases">
        <authorList>
            <consortium name="Wellcome Sanger Institute Data Sharing"/>
        </authorList>
    </citation>
    <scope>NUCLEOTIDE SEQUENCE [LARGE SCALE GENOMIC DNA]</scope>
</reference>